<name>A0A845PYZ8_9FLAO</name>
<evidence type="ECO:0000313" key="2">
    <source>
        <dbReference type="Proteomes" id="UP000553459"/>
    </source>
</evidence>
<dbReference type="RefSeq" id="WP_166520382.1">
    <property type="nucleotide sequence ID" value="NZ_JAAABJ010000642.1"/>
</dbReference>
<reference evidence="1 2" key="1">
    <citation type="submission" date="2019-11" db="EMBL/GenBank/DDBJ databases">
        <title>Characterization of Elizabethkingia argenteiflava sp. nov., isolated from inner surface of Soybean Pods.</title>
        <authorList>
            <person name="Mo S."/>
        </authorList>
    </citation>
    <scope>NUCLEOTIDE SEQUENCE [LARGE SCALE GENOMIC DNA]</scope>
    <source>
        <strain evidence="1 2">YB22</strain>
    </source>
</reference>
<dbReference type="Gene3D" id="3.30.70.790">
    <property type="entry name" value="UreE, C-terminal domain"/>
    <property type="match status" value="1"/>
</dbReference>
<dbReference type="SUPFAM" id="SSF54913">
    <property type="entry name" value="GlnB-like"/>
    <property type="match status" value="1"/>
</dbReference>
<evidence type="ECO:0000313" key="1">
    <source>
        <dbReference type="EMBL" id="NAW52131.1"/>
    </source>
</evidence>
<dbReference type="AlphaFoldDB" id="A0A845PYZ8"/>
<proteinExistence type="predicted"/>
<dbReference type="InterPro" id="IPR011322">
    <property type="entry name" value="N-reg_PII-like_a/b"/>
</dbReference>
<keyword evidence="2" id="KW-1185">Reference proteome</keyword>
<comment type="caution">
    <text evidence="1">The sequence shown here is derived from an EMBL/GenBank/DDBJ whole genome shotgun (WGS) entry which is preliminary data.</text>
</comment>
<gene>
    <name evidence="1" type="ORF">GNY06_12360</name>
</gene>
<sequence length="76" mass="8653">MELNTRVSVFEGDNPQEIQLIKAKLEEAGIEADVENSYMSFLSTPTATNLQVKVDLKDEKKAFDIIDNYLKETRES</sequence>
<dbReference type="Proteomes" id="UP000553459">
    <property type="component" value="Unassembled WGS sequence"/>
</dbReference>
<organism evidence="1 2">
    <name type="scientific">Elizabethkingia argenteiflava</name>
    <dbReference type="NCBI Taxonomy" id="2681556"/>
    <lineage>
        <taxon>Bacteria</taxon>
        <taxon>Pseudomonadati</taxon>
        <taxon>Bacteroidota</taxon>
        <taxon>Flavobacteriia</taxon>
        <taxon>Flavobacteriales</taxon>
        <taxon>Weeksellaceae</taxon>
        <taxon>Elizabethkingia</taxon>
    </lineage>
</organism>
<dbReference type="EMBL" id="JAAABJ010000642">
    <property type="protein sequence ID" value="NAW52131.1"/>
    <property type="molecule type" value="Genomic_DNA"/>
</dbReference>
<protein>
    <submittedName>
        <fullName evidence="1">DUF2007 domain-containing protein</fullName>
    </submittedName>
</protein>
<accession>A0A845PYZ8</accession>